<gene>
    <name evidence="4" type="ORF">IZO911_LOCUS25463</name>
</gene>
<comment type="caution">
    <text evidence="4">The sequence shown here is derived from an EMBL/GenBank/DDBJ whole genome shotgun (WGS) entry which is preliminary data.</text>
</comment>
<dbReference type="EMBL" id="CAJNOE010000318">
    <property type="protein sequence ID" value="CAF1145334.1"/>
    <property type="molecule type" value="Genomic_DNA"/>
</dbReference>
<protein>
    <recommendedName>
        <fullName evidence="3">Phosphodiester glycosidase domain-containing protein</fullName>
    </recommendedName>
</protein>
<evidence type="ECO:0000256" key="2">
    <source>
        <dbReference type="SAM" id="Phobius"/>
    </source>
</evidence>
<keyword evidence="2" id="KW-1133">Transmembrane helix</keyword>
<dbReference type="Proteomes" id="UP000663860">
    <property type="component" value="Unassembled WGS sequence"/>
</dbReference>
<name>A0A814SFG4_9BILA</name>
<feature type="region of interest" description="Disordered" evidence="1">
    <location>
        <begin position="107"/>
        <end position="168"/>
    </location>
</feature>
<dbReference type="GO" id="GO:0033299">
    <property type="term" value="P:secretion of lysosomal enzymes"/>
    <property type="evidence" value="ECO:0007669"/>
    <property type="project" value="TreeGrafter"/>
</dbReference>
<evidence type="ECO:0000313" key="4">
    <source>
        <dbReference type="EMBL" id="CAF1145334.1"/>
    </source>
</evidence>
<keyword evidence="2" id="KW-0812">Transmembrane</keyword>
<feature type="transmembrane region" description="Helical" evidence="2">
    <location>
        <begin position="439"/>
        <end position="463"/>
    </location>
</feature>
<keyword evidence="2" id="KW-0472">Membrane</keyword>
<accession>A0A814SFG4</accession>
<organism evidence="4 5">
    <name type="scientific">Adineta steineri</name>
    <dbReference type="NCBI Taxonomy" id="433720"/>
    <lineage>
        <taxon>Eukaryota</taxon>
        <taxon>Metazoa</taxon>
        <taxon>Spiralia</taxon>
        <taxon>Gnathifera</taxon>
        <taxon>Rotifera</taxon>
        <taxon>Eurotatoria</taxon>
        <taxon>Bdelloidea</taxon>
        <taxon>Adinetida</taxon>
        <taxon>Adinetidae</taxon>
        <taxon>Adineta</taxon>
    </lineage>
</organism>
<dbReference type="AlphaFoldDB" id="A0A814SFG4"/>
<dbReference type="Pfam" id="PF09992">
    <property type="entry name" value="NAGPA"/>
    <property type="match status" value="1"/>
</dbReference>
<dbReference type="InterPro" id="IPR018711">
    <property type="entry name" value="NAGPA"/>
</dbReference>
<evidence type="ECO:0000313" key="5">
    <source>
        <dbReference type="Proteomes" id="UP000663860"/>
    </source>
</evidence>
<dbReference type="PANTHER" id="PTHR40446">
    <property type="entry name" value="N-ACETYLGLUCOSAMINE-1-PHOSPHODIESTER ALPHA-N-ACETYLGLUCOSAMINIDASE"/>
    <property type="match status" value="1"/>
</dbReference>
<dbReference type="PANTHER" id="PTHR40446:SF2">
    <property type="entry name" value="N-ACETYLGLUCOSAMINE-1-PHOSPHODIESTER ALPHA-N-ACETYLGLUCOSAMINIDASE"/>
    <property type="match status" value="1"/>
</dbReference>
<feature type="compositionally biased region" description="Low complexity" evidence="1">
    <location>
        <begin position="150"/>
        <end position="161"/>
    </location>
</feature>
<feature type="domain" description="Phosphodiester glycosidase" evidence="3">
    <location>
        <begin position="250"/>
        <end position="398"/>
    </location>
</feature>
<proteinExistence type="predicted"/>
<sequence length="473" mass="52351">MPWSNIYFDRRSQQTIIYSLKSGVCILPPLINVHDRIFSVAELIASGYASLARSGVRPIRGIDITFYFQSRQLTGPNVPQINDLTGDFEGGIRTKYDSFPVRKQPETRVDIYSTSESEDDDRYDQPSKSPNYYYRSRRPRPQYSKTDRLPTVTKSTSTKTPKPVPTGITRIVINPSTNTIAPSENPTFEGITFGTAGAYEKLRGIAYGQLDPYDKHNSIITDIKLAPRNKVGMVEYSMDFYILKPVDLTNGNHKLFFEVNNRGTKLFGQFDQSSGGNNPTNASDAGQAFLMNQGYTIAWCGWDPSVSPTGNPDLLRIYLPNATNPNVRAGRVALGHDAAGRIMMLVMDGASAYNKGPNLHEMAQLMIELGAINAINLDGGGSSTAIENGSLVNYVSDSCPGSDIESSMSRCERRVTTITCIYDIVEQNDRGTNGKTLTVIFGTISLIMTILAVVMIIAFVLLLRKHRSYDFHN</sequence>
<reference evidence="4" key="1">
    <citation type="submission" date="2021-02" db="EMBL/GenBank/DDBJ databases">
        <authorList>
            <person name="Nowell W R."/>
        </authorList>
    </citation>
    <scope>NUCLEOTIDE SEQUENCE</scope>
</reference>
<evidence type="ECO:0000259" key="3">
    <source>
        <dbReference type="Pfam" id="PF09992"/>
    </source>
</evidence>
<evidence type="ECO:0000256" key="1">
    <source>
        <dbReference type="SAM" id="MobiDB-lite"/>
    </source>
</evidence>